<reference evidence="8 9" key="1">
    <citation type="submission" date="2019-11" db="EMBL/GenBank/DDBJ databases">
        <title>Pseudodesulfovibrio alkaliphilus, sp. nov., an alkaliphilic sulfate-reducing bacteria from mud volcano of Taman peninsula, Russia.</title>
        <authorList>
            <person name="Frolova A."/>
            <person name="Merkel A.Y."/>
            <person name="Slobodkin A.I."/>
        </authorList>
    </citation>
    <scope>NUCLEOTIDE SEQUENCE [LARGE SCALE GENOMIC DNA]</scope>
    <source>
        <strain evidence="8 9">F-1</strain>
    </source>
</reference>
<proteinExistence type="inferred from homology"/>
<dbReference type="InterPro" id="IPR014710">
    <property type="entry name" value="RmlC-like_jellyroll"/>
</dbReference>
<feature type="active site" description="Proton donor" evidence="5">
    <location>
        <position position="132"/>
    </location>
</feature>
<comment type="function">
    <text evidence="2 7">Catalyzes the epimerization of the C3' and C5'positions of dTDP-6-deoxy-D-xylo-4-hexulose, forming dTDP-6-deoxy-L-lyxo-4-hexulose.</text>
</comment>
<evidence type="ECO:0000256" key="4">
    <source>
        <dbReference type="ARBA" id="ARBA00019595"/>
    </source>
</evidence>
<name>A0A7K1KRK4_9BACT</name>
<dbReference type="Proteomes" id="UP000461162">
    <property type="component" value="Unassembled WGS sequence"/>
</dbReference>
<organism evidence="8 9">
    <name type="scientific">Pseudodesulfovibrio alkaliphilus</name>
    <dbReference type="NCBI Taxonomy" id="2661613"/>
    <lineage>
        <taxon>Bacteria</taxon>
        <taxon>Pseudomonadati</taxon>
        <taxon>Thermodesulfobacteriota</taxon>
        <taxon>Desulfovibrionia</taxon>
        <taxon>Desulfovibrionales</taxon>
        <taxon>Desulfovibrionaceae</taxon>
    </lineage>
</organism>
<comment type="pathway">
    <text evidence="7">Carbohydrate biosynthesis; dTDP-L-rhamnose biosynthesis.</text>
</comment>
<evidence type="ECO:0000313" key="8">
    <source>
        <dbReference type="EMBL" id="MUM78736.1"/>
    </source>
</evidence>
<sequence length="190" mass="21896">MLVHKTECPGLFILEPRVFQDERGFFLESYSREVFRKVGIDCEFVQDNHAYSRDTGVMRGFHFQLPPFAQAKLVWVSRGAVLDVVVDLRKGSPSFGRCQHVILSAANFKRMFVPKGFGHAYVTIMPDTEFQYKVDAPYRPDHECGIAWDDPDIAFDWTPALNGRTPILSEKDRRLGFLAHFDSPFIYEEN</sequence>
<dbReference type="GO" id="GO:0019305">
    <property type="term" value="P:dTDP-rhamnose biosynthetic process"/>
    <property type="evidence" value="ECO:0007669"/>
    <property type="project" value="UniProtKB-UniRule"/>
</dbReference>
<feature type="site" description="Participates in a stacking interaction with the thymidine ring of dTDP-4-oxo-6-deoxyglucose" evidence="6">
    <location>
        <position position="138"/>
    </location>
</feature>
<evidence type="ECO:0000313" key="9">
    <source>
        <dbReference type="Proteomes" id="UP000461162"/>
    </source>
</evidence>
<dbReference type="EC" id="5.1.3.13" evidence="3 7"/>
<comment type="similarity">
    <text evidence="7">Belongs to the dTDP-4-dehydrorhamnose 3,5-epimerase family.</text>
</comment>
<comment type="caution">
    <text evidence="8">The sequence shown here is derived from an EMBL/GenBank/DDBJ whole genome shotgun (WGS) entry which is preliminary data.</text>
</comment>
<evidence type="ECO:0000256" key="7">
    <source>
        <dbReference type="RuleBase" id="RU364069"/>
    </source>
</evidence>
<evidence type="ECO:0000256" key="2">
    <source>
        <dbReference type="ARBA" id="ARBA00001997"/>
    </source>
</evidence>
<keyword evidence="9" id="KW-1185">Reference proteome</keyword>
<keyword evidence="7 8" id="KW-0413">Isomerase</keyword>
<evidence type="ECO:0000256" key="3">
    <source>
        <dbReference type="ARBA" id="ARBA00012098"/>
    </source>
</evidence>
<dbReference type="NCBIfam" id="TIGR01221">
    <property type="entry name" value="rmlC"/>
    <property type="match status" value="1"/>
</dbReference>
<dbReference type="Pfam" id="PF00908">
    <property type="entry name" value="dTDP_sugar_isom"/>
    <property type="match status" value="1"/>
</dbReference>
<feature type="active site" description="Proton acceptor" evidence="5">
    <location>
        <position position="62"/>
    </location>
</feature>
<protein>
    <recommendedName>
        <fullName evidence="4 7">dTDP-4-dehydrorhamnose 3,5-epimerase</fullName>
        <ecNumber evidence="3 7">5.1.3.13</ecNumber>
    </recommendedName>
    <alternativeName>
        <fullName evidence="7">Thymidine diphospho-4-keto-rhamnose 3,5-epimerase</fullName>
    </alternativeName>
</protein>
<dbReference type="SUPFAM" id="SSF51182">
    <property type="entry name" value="RmlC-like cupins"/>
    <property type="match status" value="1"/>
</dbReference>
<dbReference type="GO" id="GO:0005829">
    <property type="term" value="C:cytosol"/>
    <property type="evidence" value="ECO:0007669"/>
    <property type="project" value="TreeGrafter"/>
</dbReference>
<dbReference type="GO" id="GO:0000271">
    <property type="term" value="P:polysaccharide biosynthetic process"/>
    <property type="evidence" value="ECO:0007669"/>
    <property type="project" value="TreeGrafter"/>
</dbReference>
<dbReference type="PANTHER" id="PTHR21047:SF2">
    <property type="entry name" value="THYMIDINE DIPHOSPHO-4-KETO-RHAMNOSE 3,5-EPIMERASE"/>
    <property type="match status" value="1"/>
</dbReference>
<dbReference type="InterPro" id="IPR011051">
    <property type="entry name" value="RmlC_Cupin_sf"/>
</dbReference>
<dbReference type="AlphaFoldDB" id="A0A7K1KRK4"/>
<evidence type="ECO:0000256" key="1">
    <source>
        <dbReference type="ARBA" id="ARBA00001298"/>
    </source>
</evidence>
<dbReference type="InterPro" id="IPR000888">
    <property type="entry name" value="RmlC-like"/>
</dbReference>
<gene>
    <name evidence="8" type="primary">rfbC</name>
    <name evidence="8" type="ORF">GKC30_13930</name>
</gene>
<dbReference type="GO" id="GO:0008830">
    <property type="term" value="F:dTDP-4-dehydrorhamnose 3,5-epimerase activity"/>
    <property type="evidence" value="ECO:0007669"/>
    <property type="project" value="UniProtKB-UniRule"/>
</dbReference>
<comment type="catalytic activity">
    <reaction evidence="1 7">
        <text>dTDP-4-dehydro-6-deoxy-alpha-D-glucose = dTDP-4-dehydro-beta-L-rhamnose</text>
        <dbReference type="Rhea" id="RHEA:16969"/>
        <dbReference type="ChEBI" id="CHEBI:57649"/>
        <dbReference type="ChEBI" id="CHEBI:62830"/>
        <dbReference type="EC" id="5.1.3.13"/>
    </reaction>
</comment>
<accession>A0A7K1KRK4</accession>
<dbReference type="RefSeq" id="WP_155935584.1">
    <property type="nucleotide sequence ID" value="NZ_WODC01000011.1"/>
</dbReference>
<dbReference type="CDD" id="cd00438">
    <property type="entry name" value="cupin_RmlC"/>
    <property type="match status" value="1"/>
</dbReference>
<evidence type="ECO:0000256" key="5">
    <source>
        <dbReference type="PIRSR" id="PIRSR600888-1"/>
    </source>
</evidence>
<evidence type="ECO:0000256" key="6">
    <source>
        <dbReference type="PIRSR" id="PIRSR600888-3"/>
    </source>
</evidence>
<dbReference type="PANTHER" id="PTHR21047">
    <property type="entry name" value="DTDP-6-DEOXY-D-GLUCOSE-3,5 EPIMERASE"/>
    <property type="match status" value="1"/>
</dbReference>
<comment type="subunit">
    <text evidence="7">Homodimer.</text>
</comment>
<dbReference type="Gene3D" id="2.60.120.10">
    <property type="entry name" value="Jelly Rolls"/>
    <property type="match status" value="1"/>
</dbReference>
<dbReference type="UniPathway" id="UPA00124"/>
<dbReference type="EMBL" id="WODC01000011">
    <property type="protein sequence ID" value="MUM78736.1"/>
    <property type="molecule type" value="Genomic_DNA"/>
</dbReference>